<gene>
    <name evidence="2" type="primary">pilV</name>
    <name evidence="2" type="ORF">IM725_04405</name>
</gene>
<comment type="caution">
    <text evidence="2">The sequence shown here is derived from an EMBL/GenBank/DDBJ whole genome shotgun (WGS) entry which is preliminary data.</text>
</comment>
<protein>
    <submittedName>
        <fullName evidence="2">Type IV pilus modification protein PilV</fullName>
    </submittedName>
</protein>
<organism evidence="2 3">
    <name type="scientific">Ramlibacter aquaticus</name>
    <dbReference type="NCBI Taxonomy" id="2780094"/>
    <lineage>
        <taxon>Bacteria</taxon>
        <taxon>Pseudomonadati</taxon>
        <taxon>Pseudomonadota</taxon>
        <taxon>Betaproteobacteria</taxon>
        <taxon>Burkholderiales</taxon>
        <taxon>Comamonadaceae</taxon>
        <taxon>Ramlibacter</taxon>
    </lineage>
</organism>
<keyword evidence="3" id="KW-1185">Reference proteome</keyword>
<evidence type="ECO:0000313" key="2">
    <source>
        <dbReference type="EMBL" id="MBE7939815.1"/>
    </source>
</evidence>
<dbReference type="Pfam" id="PF07963">
    <property type="entry name" value="N_methyl"/>
    <property type="match status" value="1"/>
</dbReference>
<dbReference type="InterPro" id="IPR012902">
    <property type="entry name" value="N_methyl_site"/>
</dbReference>
<reference evidence="2 3" key="1">
    <citation type="submission" date="2020-10" db="EMBL/GenBank/DDBJ databases">
        <title>Draft genome of Ramlibacter aquaticus LMG 30558.</title>
        <authorList>
            <person name="Props R."/>
        </authorList>
    </citation>
    <scope>NUCLEOTIDE SEQUENCE [LARGE SCALE GENOMIC DNA]</scope>
    <source>
        <strain evidence="2 3">LMG 30558</strain>
    </source>
</reference>
<dbReference type="EMBL" id="JADDOJ010000011">
    <property type="protein sequence ID" value="MBE7939815.1"/>
    <property type="molecule type" value="Genomic_DNA"/>
</dbReference>
<sequence length="185" mass="19336">MPGSHPPLSNCLAARRRAGGFTLVEVLVAVIVVAVGLLGVAKLQAVGLSGSKNGRTRALAALQAESLAASITALPAFWAAAPREYTLEGAQVFLTGATAALVPPLDCGTTACAENDMALYDLQRWAAGMDAQFPGYQAQVACDRSSPRECTLRLSWNERVVQARTTPAASSAAVSRQSFVLHLMP</sequence>
<keyword evidence="1" id="KW-0812">Transmembrane</keyword>
<dbReference type="PROSITE" id="PS00409">
    <property type="entry name" value="PROKAR_NTER_METHYL"/>
    <property type="match status" value="1"/>
</dbReference>
<keyword evidence="1" id="KW-1133">Transmembrane helix</keyword>
<evidence type="ECO:0000313" key="3">
    <source>
        <dbReference type="Proteomes" id="UP000715965"/>
    </source>
</evidence>
<accession>A0ABR9SBY3</accession>
<keyword evidence="1" id="KW-0472">Membrane</keyword>
<name>A0ABR9SBY3_9BURK</name>
<dbReference type="Proteomes" id="UP000715965">
    <property type="component" value="Unassembled WGS sequence"/>
</dbReference>
<dbReference type="RefSeq" id="WP_193779362.1">
    <property type="nucleotide sequence ID" value="NZ_JADDOJ010000011.1"/>
</dbReference>
<evidence type="ECO:0000256" key="1">
    <source>
        <dbReference type="SAM" id="Phobius"/>
    </source>
</evidence>
<dbReference type="NCBIfam" id="TIGR02523">
    <property type="entry name" value="type_IV_pilV"/>
    <property type="match status" value="1"/>
</dbReference>
<dbReference type="InterPro" id="IPR013362">
    <property type="entry name" value="Pilus_4_PilV"/>
</dbReference>
<feature type="transmembrane region" description="Helical" evidence="1">
    <location>
        <begin position="20"/>
        <end position="41"/>
    </location>
</feature>
<proteinExistence type="predicted"/>
<dbReference type="NCBIfam" id="TIGR02532">
    <property type="entry name" value="IV_pilin_GFxxxE"/>
    <property type="match status" value="1"/>
</dbReference>